<comment type="similarity">
    <text evidence="1">Belongs to the TIKI family.</text>
</comment>
<keyword evidence="1" id="KW-0378">Hydrolase</keyword>
<dbReference type="OrthoDB" id="9947882at2759"/>
<comment type="caution">
    <text evidence="2">The sequence shown here is derived from an EMBL/GenBank/DDBJ whole genome shotgun (WGS) entry which is preliminary data.</text>
</comment>
<evidence type="ECO:0000256" key="1">
    <source>
        <dbReference type="RuleBase" id="RU369069"/>
    </source>
</evidence>
<keyword evidence="1" id="KW-1003">Cell membrane</keyword>
<dbReference type="GO" id="GO:0016055">
    <property type="term" value="P:Wnt signaling pathway"/>
    <property type="evidence" value="ECO:0007669"/>
    <property type="project" value="UniProtKB-KW"/>
</dbReference>
<dbReference type="EMBL" id="SRLO01000147">
    <property type="protein sequence ID" value="TNN71589.1"/>
    <property type="molecule type" value="Genomic_DNA"/>
</dbReference>
<keyword evidence="1" id="KW-0479">Metal-binding</keyword>
<gene>
    <name evidence="2" type="primary">trabd2a_1</name>
    <name evidence="2" type="ORF">EYF80_018114</name>
</gene>
<dbReference type="GO" id="GO:0046872">
    <property type="term" value="F:metal ion binding"/>
    <property type="evidence" value="ECO:0007669"/>
    <property type="project" value="UniProtKB-UniRule"/>
</dbReference>
<keyword evidence="1" id="KW-1133">Transmembrane helix</keyword>
<reference evidence="2 3" key="1">
    <citation type="submission" date="2019-03" db="EMBL/GenBank/DDBJ databases">
        <title>First draft genome of Liparis tanakae, snailfish: a comprehensive survey of snailfish specific genes.</title>
        <authorList>
            <person name="Kim W."/>
            <person name="Song I."/>
            <person name="Jeong J.-H."/>
            <person name="Kim D."/>
            <person name="Kim S."/>
            <person name="Ryu S."/>
            <person name="Song J.Y."/>
            <person name="Lee S.K."/>
        </authorList>
    </citation>
    <scope>NUCLEOTIDE SEQUENCE [LARGE SCALE GENOMIC DNA]</scope>
    <source>
        <tissue evidence="2">Muscle</tissue>
    </source>
</reference>
<keyword evidence="1" id="KW-0472">Membrane</keyword>
<keyword evidence="1 2" id="KW-0482">Metalloprotease</keyword>
<dbReference type="Proteomes" id="UP000314294">
    <property type="component" value="Unassembled WGS sequence"/>
</dbReference>
<dbReference type="AlphaFoldDB" id="A0A4Z2I0F5"/>
<sequence length="184" mass="21612">MKREEQRRKEGHFLGNNTVIDVLRRQGYHVEHTPAGKPPFLHELPHKEDEEGRPLEDDLLPHMLLPPDSLELLEKAERKMLKKKRRNKQKKQRHRHFNDLWVRIEESLLQRFNDMQLSTMVQSPPPPLVRIINGYITVQPPDRVHSHHHHISSAWTASSTSSSLLVFLCTLLTVIPQAWTVFLE</sequence>
<name>A0A4Z2I0F5_9TELE</name>
<comment type="subcellular location">
    <subcellularLocation>
        <location evidence="1">Cell membrane</location>
        <topology evidence="1">Single-pass type I membrane protein</topology>
    </subcellularLocation>
</comment>
<protein>
    <recommendedName>
        <fullName evidence="1">Metalloprotease TIKI</fullName>
        <ecNumber evidence="1">3.4.-.-</ecNumber>
    </recommendedName>
    <alternativeName>
        <fullName evidence="1">TRAB domain-containing protein 2</fullName>
    </alternativeName>
</protein>
<evidence type="ECO:0000313" key="3">
    <source>
        <dbReference type="Proteomes" id="UP000314294"/>
    </source>
</evidence>
<dbReference type="GO" id="GO:0004222">
    <property type="term" value="F:metalloendopeptidase activity"/>
    <property type="evidence" value="ECO:0007669"/>
    <property type="project" value="UniProtKB-UniRule"/>
</dbReference>
<evidence type="ECO:0000313" key="2">
    <source>
        <dbReference type="EMBL" id="TNN71589.1"/>
    </source>
</evidence>
<feature type="transmembrane region" description="Helical" evidence="1">
    <location>
        <begin position="164"/>
        <end position="182"/>
    </location>
</feature>
<accession>A0A4Z2I0F5</accession>
<dbReference type="PANTHER" id="PTHR31120">
    <property type="entry name" value="METALLOPROTEASE TIKI"/>
    <property type="match status" value="1"/>
</dbReference>
<keyword evidence="1" id="KW-0812">Transmembrane</keyword>
<organism evidence="2 3">
    <name type="scientific">Liparis tanakae</name>
    <name type="common">Tanaka's snailfish</name>
    <dbReference type="NCBI Taxonomy" id="230148"/>
    <lineage>
        <taxon>Eukaryota</taxon>
        <taxon>Metazoa</taxon>
        <taxon>Chordata</taxon>
        <taxon>Craniata</taxon>
        <taxon>Vertebrata</taxon>
        <taxon>Euteleostomi</taxon>
        <taxon>Actinopterygii</taxon>
        <taxon>Neopterygii</taxon>
        <taxon>Teleostei</taxon>
        <taxon>Neoteleostei</taxon>
        <taxon>Acanthomorphata</taxon>
        <taxon>Eupercaria</taxon>
        <taxon>Perciformes</taxon>
        <taxon>Cottioidei</taxon>
        <taxon>Cottales</taxon>
        <taxon>Liparidae</taxon>
        <taxon>Liparis</taxon>
    </lineage>
</organism>
<dbReference type="EC" id="3.4.-.-" evidence="1"/>
<proteinExistence type="inferred from homology"/>
<dbReference type="InterPro" id="IPR040230">
    <property type="entry name" value="TIKI1/2-like"/>
</dbReference>
<keyword evidence="1 2" id="KW-0645">Protease</keyword>
<comment type="cofactor">
    <cofactor evidence="1">
        <name>Mn(2+)</name>
        <dbReference type="ChEBI" id="CHEBI:29035"/>
    </cofactor>
    <cofactor evidence="1">
        <name>Co(2+)</name>
        <dbReference type="ChEBI" id="CHEBI:48828"/>
    </cofactor>
    <text evidence="1">Divalent metal cations. Mn(2+) or Co(2+).</text>
</comment>
<dbReference type="PANTHER" id="PTHR31120:SF7">
    <property type="entry name" value="METALLOPROTEASE TIKI1"/>
    <property type="match status" value="1"/>
</dbReference>
<keyword evidence="1" id="KW-0879">Wnt signaling pathway</keyword>
<dbReference type="GO" id="GO:0030178">
    <property type="term" value="P:negative regulation of Wnt signaling pathway"/>
    <property type="evidence" value="ECO:0007669"/>
    <property type="project" value="UniProtKB-UniRule"/>
</dbReference>
<keyword evidence="3" id="KW-1185">Reference proteome</keyword>
<keyword evidence="1" id="KW-0732">Signal</keyword>
<dbReference type="GO" id="GO:0005886">
    <property type="term" value="C:plasma membrane"/>
    <property type="evidence" value="ECO:0007669"/>
    <property type="project" value="UniProtKB-SubCell"/>
</dbReference>
<comment type="function">
    <text evidence="1">Metalloprotease that acts as a negative regulator of the Wnt signaling pathway by mediating the cleavage of the N-terminal residues of a subset of Wnt proteins. Following cleavage, Wnt proteins become oxidized and form large disulfide-bond oligomers, leading to their inactivation.</text>
</comment>
<dbReference type="GO" id="GO:0006508">
    <property type="term" value="P:proteolysis"/>
    <property type="evidence" value="ECO:0007669"/>
    <property type="project" value="UniProtKB-KW"/>
</dbReference>